<dbReference type="EMBL" id="BMAC01008989">
    <property type="protein sequence ID" value="GFQ08723.1"/>
    <property type="molecule type" value="Genomic_DNA"/>
</dbReference>
<accession>A0A830DDG5</accession>
<sequence>MTSIKSGFSNYTLYFFTLIIKPIFSARTCPCSSMVKTRSSNKKYKDMNVVPDTTSDDGEYIRIEHSATKLNSRKKNIIVSKSRKLIQRKIKFKVLSENKGKFKVVGSGLIQIQILNWDNVIGKRGFGDVNQEMRMENYLELESENRRVTRREKIPGADFDVNIHRKRLACLLYNHGIFKLDNSYASEEQSVGMLPEEFTKILS</sequence>
<comment type="caution">
    <text evidence="1">The sequence shown here is derived from an EMBL/GenBank/DDBJ whole genome shotgun (WGS) entry which is preliminary data.</text>
</comment>
<dbReference type="Proteomes" id="UP000653305">
    <property type="component" value="Unassembled WGS sequence"/>
</dbReference>
<gene>
    <name evidence="1" type="ORF">PHJA_003016300</name>
</gene>
<proteinExistence type="predicted"/>
<dbReference type="AlphaFoldDB" id="A0A830DDG5"/>
<organism evidence="1 2">
    <name type="scientific">Phtheirospermum japonicum</name>
    <dbReference type="NCBI Taxonomy" id="374723"/>
    <lineage>
        <taxon>Eukaryota</taxon>
        <taxon>Viridiplantae</taxon>
        <taxon>Streptophyta</taxon>
        <taxon>Embryophyta</taxon>
        <taxon>Tracheophyta</taxon>
        <taxon>Spermatophyta</taxon>
        <taxon>Magnoliopsida</taxon>
        <taxon>eudicotyledons</taxon>
        <taxon>Gunneridae</taxon>
        <taxon>Pentapetalae</taxon>
        <taxon>asterids</taxon>
        <taxon>lamiids</taxon>
        <taxon>Lamiales</taxon>
        <taxon>Orobanchaceae</taxon>
        <taxon>Orobanchaceae incertae sedis</taxon>
        <taxon>Phtheirospermum</taxon>
    </lineage>
</organism>
<protein>
    <submittedName>
        <fullName evidence="1">Uncharacterized protein</fullName>
    </submittedName>
</protein>
<evidence type="ECO:0000313" key="1">
    <source>
        <dbReference type="EMBL" id="GFQ08723.1"/>
    </source>
</evidence>
<reference evidence="1" key="1">
    <citation type="submission" date="2020-07" db="EMBL/GenBank/DDBJ databases">
        <title>Ethylene signaling mediates host invasion by parasitic plants.</title>
        <authorList>
            <person name="Yoshida S."/>
        </authorList>
    </citation>
    <scope>NUCLEOTIDE SEQUENCE</scope>
    <source>
        <strain evidence="1">Okayama</strain>
    </source>
</reference>
<name>A0A830DDG5_9LAMI</name>
<keyword evidence="2" id="KW-1185">Reference proteome</keyword>
<evidence type="ECO:0000313" key="2">
    <source>
        <dbReference type="Proteomes" id="UP000653305"/>
    </source>
</evidence>